<dbReference type="OrthoDB" id="3182376at2759"/>
<dbReference type="Proteomes" id="UP000724874">
    <property type="component" value="Unassembled WGS sequence"/>
</dbReference>
<gene>
    <name evidence="2" type="ORF">CPB84DRAFT_1855981</name>
</gene>
<comment type="caution">
    <text evidence="2">The sequence shown here is derived from an EMBL/GenBank/DDBJ whole genome shotgun (WGS) entry which is preliminary data.</text>
</comment>
<evidence type="ECO:0000313" key="3">
    <source>
        <dbReference type="Proteomes" id="UP000724874"/>
    </source>
</evidence>
<protein>
    <submittedName>
        <fullName evidence="2">Uncharacterized protein</fullName>
    </submittedName>
</protein>
<evidence type="ECO:0000313" key="2">
    <source>
        <dbReference type="EMBL" id="KAF8869849.1"/>
    </source>
</evidence>
<evidence type="ECO:0000256" key="1">
    <source>
        <dbReference type="SAM" id="MobiDB-lite"/>
    </source>
</evidence>
<reference evidence="2" key="1">
    <citation type="submission" date="2020-11" db="EMBL/GenBank/DDBJ databases">
        <authorList>
            <consortium name="DOE Joint Genome Institute"/>
            <person name="Ahrendt S."/>
            <person name="Riley R."/>
            <person name="Andreopoulos W."/>
            <person name="LaButti K."/>
            <person name="Pangilinan J."/>
            <person name="Ruiz-duenas F.J."/>
            <person name="Barrasa J.M."/>
            <person name="Sanchez-Garcia M."/>
            <person name="Camarero S."/>
            <person name="Miyauchi S."/>
            <person name="Serrano A."/>
            <person name="Linde D."/>
            <person name="Babiker R."/>
            <person name="Drula E."/>
            <person name="Ayuso-Fernandez I."/>
            <person name="Pacheco R."/>
            <person name="Padilla G."/>
            <person name="Ferreira P."/>
            <person name="Barriuso J."/>
            <person name="Kellner H."/>
            <person name="Castanera R."/>
            <person name="Alfaro M."/>
            <person name="Ramirez L."/>
            <person name="Pisabarro A.G."/>
            <person name="Kuo A."/>
            <person name="Tritt A."/>
            <person name="Lipzen A."/>
            <person name="He G."/>
            <person name="Yan M."/>
            <person name="Ng V."/>
            <person name="Cullen D."/>
            <person name="Martin F."/>
            <person name="Rosso M.-N."/>
            <person name="Henrissat B."/>
            <person name="Hibbett D."/>
            <person name="Martinez A.T."/>
            <person name="Grigoriev I.V."/>
        </authorList>
    </citation>
    <scope>NUCLEOTIDE SEQUENCE</scope>
    <source>
        <strain evidence="2">AH 44721</strain>
    </source>
</reference>
<name>A0A9P5TEJ6_GYMJU</name>
<dbReference type="EMBL" id="JADNYJ010000398">
    <property type="protein sequence ID" value="KAF8869849.1"/>
    <property type="molecule type" value="Genomic_DNA"/>
</dbReference>
<feature type="region of interest" description="Disordered" evidence="1">
    <location>
        <begin position="1"/>
        <end position="33"/>
    </location>
</feature>
<sequence length="238" mass="26634">MPKAGTTKKASKAAAKAPCKSSQKGTTATSADAPAELPASKCLQVKWDADRTNRLLDWLDQNPHDHNCLFSDSMAAAKEEGHAKVTAKGAKNHYYVAMAKASLTFMTSLMNYGNHLHTQYCEFNQKLSHTGAGMEYSDVDDFPYWECLHGYWHTLPNFNPLTVTSDPGQDLEDNALDLFQDNQPWAASSALMDLMFEDDPPAHPLFLANDTLTPEEQAEIMLTWMLMSMLRMMMMEMQ</sequence>
<keyword evidence="3" id="KW-1185">Reference proteome</keyword>
<feature type="compositionally biased region" description="Low complexity" evidence="1">
    <location>
        <begin position="1"/>
        <end position="21"/>
    </location>
</feature>
<dbReference type="AlphaFoldDB" id="A0A9P5TEJ6"/>
<proteinExistence type="predicted"/>
<organism evidence="2 3">
    <name type="scientific">Gymnopilus junonius</name>
    <name type="common">Spectacular rustgill mushroom</name>
    <name type="synonym">Gymnopilus spectabilis subsp. junonius</name>
    <dbReference type="NCBI Taxonomy" id="109634"/>
    <lineage>
        <taxon>Eukaryota</taxon>
        <taxon>Fungi</taxon>
        <taxon>Dikarya</taxon>
        <taxon>Basidiomycota</taxon>
        <taxon>Agaricomycotina</taxon>
        <taxon>Agaricomycetes</taxon>
        <taxon>Agaricomycetidae</taxon>
        <taxon>Agaricales</taxon>
        <taxon>Agaricineae</taxon>
        <taxon>Hymenogastraceae</taxon>
        <taxon>Gymnopilus</taxon>
    </lineage>
</organism>
<accession>A0A9P5TEJ6</accession>